<feature type="binding site" evidence="6">
    <location>
        <position position="116"/>
    </location>
    <ligand>
        <name>FMN</name>
        <dbReference type="ChEBI" id="CHEBI:58210"/>
    </ligand>
</feature>
<dbReference type="STRING" id="146018.BN2156_02125"/>
<dbReference type="InterPro" id="IPR036661">
    <property type="entry name" value="Luciferase-like_sf"/>
</dbReference>
<evidence type="ECO:0000256" key="4">
    <source>
        <dbReference type="ARBA" id="ARBA00023033"/>
    </source>
</evidence>
<keyword evidence="1 6" id="KW-0285">Flavoprotein</keyword>
<feature type="binding site" evidence="6">
    <location>
        <position position="242"/>
    </location>
    <ligand>
        <name>FMN</name>
        <dbReference type="ChEBI" id="CHEBI:58210"/>
    </ligand>
</feature>
<evidence type="ECO:0000256" key="3">
    <source>
        <dbReference type="ARBA" id="ARBA00023002"/>
    </source>
</evidence>
<proteinExistence type="inferred from homology"/>
<feature type="binding site" evidence="6">
    <location>
        <position position="70"/>
    </location>
    <ligand>
        <name>FMN</name>
        <dbReference type="ChEBI" id="CHEBI:58210"/>
    </ligand>
</feature>
<feature type="binding site" evidence="6">
    <location>
        <position position="170"/>
    </location>
    <ligand>
        <name>FMN</name>
        <dbReference type="ChEBI" id="CHEBI:58210"/>
    </ligand>
</feature>
<evidence type="ECO:0000259" key="8">
    <source>
        <dbReference type="Pfam" id="PF00296"/>
    </source>
</evidence>
<feature type="compositionally biased region" description="Low complexity" evidence="7">
    <location>
        <begin position="477"/>
        <end position="495"/>
    </location>
</feature>
<dbReference type="SUPFAM" id="SSF51679">
    <property type="entry name" value="Bacterial luciferase-like"/>
    <property type="match status" value="1"/>
</dbReference>
<dbReference type="PANTHER" id="PTHR30011">
    <property type="entry name" value="ALKANESULFONATE MONOOXYGENASE-RELATED"/>
    <property type="match status" value="1"/>
</dbReference>
<keyword evidence="10" id="KW-1185">Reference proteome</keyword>
<keyword evidence="3" id="KW-0560">Oxidoreductase</keyword>
<dbReference type="InterPro" id="IPR051260">
    <property type="entry name" value="Diverse_substr_monoxygenases"/>
</dbReference>
<feature type="domain" description="Luciferase-like" evidence="8">
    <location>
        <begin position="40"/>
        <end position="341"/>
    </location>
</feature>
<dbReference type="GO" id="GO:0004497">
    <property type="term" value="F:monooxygenase activity"/>
    <property type="evidence" value="ECO:0007669"/>
    <property type="project" value="UniProtKB-KW"/>
</dbReference>
<dbReference type="Proteomes" id="UP000199147">
    <property type="component" value="Unassembled WGS sequence"/>
</dbReference>
<dbReference type="PIRSF" id="PIRSF000337">
    <property type="entry name" value="NTA_MOA"/>
    <property type="match status" value="1"/>
</dbReference>
<comment type="similarity">
    <text evidence="5">Belongs to the NtaA/SnaA/DszA monooxygenase family.</text>
</comment>
<keyword evidence="4 9" id="KW-0503">Monooxygenase</keyword>
<sequence>MTTWRFPGILGAVTRVIRFNAFDMNCVAHQSPGLWRHPEDQSWRYKDITYWTELAKLLERGRFDGLFIADVLGTYDVYGASDEAAIRQAAQIPVGDPMLLVSAMALVTENLGFGITTGTGFEHPYPFARRMSTLDHLTNGRVGWNVVTGYLPAAARNMGQTDQPAHDARYDHADEYLEVLYKLWEGSWEDDAVVRDAERGVFTDPAKVHHIGHSGNHFSVPGVHLAEPSLQRTPVIYQAGSSPRGVRFAAENAEAIFTAAPTKALLRETVSTIRAELELAGRDPYSAKIFNLTTIITGETDEDAHARHAEYLAYGDPEGALVFMSGWMGVDLARYGLDEPIGNVDSNAILSAVKAFQSASDKGGEWNVRDIAEWGEIGGMGPRIVGSGVHVADTLQEWVEETDVDGFNLAYAITPGSFEEFIEHVVPVLTERGAYQSAYAPGSLRNKLLGHGDRLADEHRGASYRVGGSNSTIIERPSTLPSSSASTAAQPARGR</sequence>
<feature type="binding site" evidence="6">
    <location>
        <position position="166"/>
    </location>
    <ligand>
        <name>FMN</name>
        <dbReference type="ChEBI" id="CHEBI:58210"/>
    </ligand>
</feature>
<evidence type="ECO:0000313" key="10">
    <source>
        <dbReference type="Proteomes" id="UP000199147"/>
    </source>
</evidence>
<gene>
    <name evidence="9" type="ORF">BN2156_02125</name>
</gene>
<evidence type="ECO:0000256" key="6">
    <source>
        <dbReference type="PIRSR" id="PIRSR000337-1"/>
    </source>
</evidence>
<dbReference type="AlphaFoldDB" id="A0A0H5RM83"/>
<name>A0A0H5RM83_9MYCO</name>
<evidence type="ECO:0000313" key="9">
    <source>
        <dbReference type="EMBL" id="CRZ15265.1"/>
    </source>
</evidence>
<dbReference type="EMBL" id="CWKH01000001">
    <property type="protein sequence ID" value="CRZ15265.1"/>
    <property type="molecule type" value="Genomic_DNA"/>
</dbReference>
<dbReference type="Gene3D" id="3.20.20.30">
    <property type="entry name" value="Luciferase-like domain"/>
    <property type="match status" value="1"/>
</dbReference>
<reference evidence="10" key="1">
    <citation type="submission" date="2015-07" db="EMBL/GenBank/DDBJ databases">
        <authorList>
            <person name="Urmite Genomes"/>
        </authorList>
    </citation>
    <scope>NUCLEOTIDE SEQUENCE [LARGE SCALE GENOMIC DNA]</scope>
    <source>
        <strain evidence="10">type strain: ATCC 49404</strain>
    </source>
</reference>
<feature type="binding site" evidence="6">
    <location>
        <position position="241"/>
    </location>
    <ligand>
        <name>FMN</name>
        <dbReference type="ChEBI" id="CHEBI:58210"/>
    </ligand>
</feature>
<evidence type="ECO:0000256" key="2">
    <source>
        <dbReference type="ARBA" id="ARBA00022643"/>
    </source>
</evidence>
<accession>A0A0H5RM83</accession>
<evidence type="ECO:0000256" key="5">
    <source>
        <dbReference type="ARBA" id="ARBA00033748"/>
    </source>
</evidence>
<dbReference type="NCBIfam" id="TIGR03860">
    <property type="entry name" value="FMN_nitrolo"/>
    <property type="match status" value="1"/>
</dbReference>
<dbReference type="Pfam" id="PF00296">
    <property type="entry name" value="Bac_luciferase"/>
    <property type="match status" value="1"/>
</dbReference>
<organism evidence="9 10">
    <name type="scientific">Mycolicibacterium neworleansense</name>
    <dbReference type="NCBI Taxonomy" id="146018"/>
    <lineage>
        <taxon>Bacteria</taxon>
        <taxon>Bacillati</taxon>
        <taxon>Actinomycetota</taxon>
        <taxon>Actinomycetes</taxon>
        <taxon>Mycobacteriales</taxon>
        <taxon>Mycobacteriaceae</taxon>
        <taxon>Mycolicibacterium</taxon>
    </lineage>
</organism>
<feature type="region of interest" description="Disordered" evidence="7">
    <location>
        <begin position="461"/>
        <end position="495"/>
    </location>
</feature>
<dbReference type="InterPro" id="IPR016215">
    <property type="entry name" value="NTA_MOA"/>
</dbReference>
<dbReference type="InterPro" id="IPR011251">
    <property type="entry name" value="Luciferase-like_dom"/>
</dbReference>
<evidence type="ECO:0000256" key="7">
    <source>
        <dbReference type="SAM" id="MobiDB-lite"/>
    </source>
</evidence>
<dbReference type="FunFam" id="3.20.20.30:FF:000008">
    <property type="entry name" value="Xenobiotic compound monooxygenase A subunit"/>
    <property type="match status" value="1"/>
</dbReference>
<dbReference type="GO" id="GO:0016705">
    <property type="term" value="F:oxidoreductase activity, acting on paired donors, with incorporation or reduction of molecular oxygen"/>
    <property type="evidence" value="ECO:0007669"/>
    <property type="project" value="InterPro"/>
</dbReference>
<evidence type="ECO:0000256" key="1">
    <source>
        <dbReference type="ARBA" id="ARBA00022630"/>
    </source>
</evidence>
<dbReference type="PANTHER" id="PTHR30011:SF16">
    <property type="entry name" value="C2H2 FINGER DOMAIN TRANSCRIPTION FACTOR (EUROFUNG)-RELATED"/>
    <property type="match status" value="1"/>
</dbReference>
<keyword evidence="2 6" id="KW-0288">FMN</keyword>
<protein>
    <submittedName>
        <fullName evidence="9">Putative monooxygenase</fullName>
    </submittedName>
</protein>